<name>A0A0A9C4F3_ARUDO</name>
<protein>
    <submittedName>
        <fullName evidence="2">Uncharacterized protein</fullName>
    </submittedName>
</protein>
<reference evidence="2" key="1">
    <citation type="submission" date="2014-09" db="EMBL/GenBank/DDBJ databases">
        <authorList>
            <person name="Magalhaes I.L.F."/>
            <person name="Oliveira U."/>
            <person name="Santos F.R."/>
            <person name="Vidigal T.H.D.A."/>
            <person name="Brescovit A.D."/>
            <person name="Santos A.J."/>
        </authorList>
    </citation>
    <scope>NUCLEOTIDE SEQUENCE</scope>
    <source>
        <tissue evidence="2">Shoot tissue taken approximately 20 cm above the soil surface</tissue>
    </source>
</reference>
<reference evidence="2" key="2">
    <citation type="journal article" date="2015" name="Data Brief">
        <title>Shoot transcriptome of the giant reed, Arundo donax.</title>
        <authorList>
            <person name="Barrero R.A."/>
            <person name="Guerrero F.D."/>
            <person name="Moolhuijzen P."/>
            <person name="Goolsby J.A."/>
            <person name="Tidwell J."/>
            <person name="Bellgard S.E."/>
            <person name="Bellgard M.I."/>
        </authorList>
    </citation>
    <scope>NUCLEOTIDE SEQUENCE</scope>
    <source>
        <tissue evidence="2">Shoot tissue taken approximately 20 cm above the soil surface</tissue>
    </source>
</reference>
<sequence>MSSLNFPLKPRRHTPCCPTASKAMASPSSSQRSKSWTGQTCLVSSSVPLSRGT</sequence>
<proteinExistence type="predicted"/>
<feature type="region of interest" description="Disordered" evidence="1">
    <location>
        <begin position="1"/>
        <end position="39"/>
    </location>
</feature>
<feature type="compositionally biased region" description="Polar residues" evidence="1">
    <location>
        <begin position="26"/>
        <end position="39"/>
    </location>
</feature>
<evidence type="ECO:0000256" key="1">
    <source>
        <dbReference type="SAM" id="MobiDB-lite"/>
    </source>
</evidence>
<organism evidence="2">
    <name type="scientific">Arundo donax</name>
    <name type="common">Giant reed</name>
    <name type="synonym">Donax arundinaceus</name>
    <dbReference type="NCBI Taxonomy" id="35708"/>
    <lineage>
        <taxon>Eukaryota</taxon>
        <taxon>Viridiplantae</taxon>
        <taxon>Streptophyta</taxon>
        <taxon>Embryophyta</taxon>
        <taxon>Tracheophyta</taxon>
        <taxon>Spermatophyta</taxon>
        <taxon>Magnoliopsida</taxon>
        <taxon>Liliopsida</taxon>
        <taxon>Poales</taxon>
        <taxon>Poaceae</taxon>
        <taxon>PACMAD clade</taxon>
        <taxon>Arundinoideae</taxon>
        <taxon>Arundineae</taxon>
        <taxon>Arundo</taxon>
    </lineage>
</organism>
<evidence type="ECO:0000313" key="2">
    <source>
        <dbReference type="EMBL" id="JAD68270.1"/>
    </source>
</evidence>
<dbReference type="EMBL" id="GBRH01229625">
    <property type="protein sequence ID" value="JAD68270.1"/>
    <property type="molecule type" value="Transcribed_RNA"/>
</dbReference>
<dbReference type="AlphaFoldDB" id="A0A0A9C4F3"/>
<accession>A0A0A9C4F3</accession>